<dbReference type="InterPro" id="IPR000719">
    <property type="entry name" value="Prot_kinase_dom"/>
</dbReference>
<dbReference type="CDD" id="cd14015">
    <property type="entry name" value="STKc_VRK"/>
    <property type="match status" value="1"/>
</dbReference>
<dbReference type="Proteomes" id="UP000001555">
    <property type="component" value="Unassembled WGS sequence"/>
</dbReference>
<dbReference type="VEuPathDB" id="VectorBase:ISCI015175"/>
<feature type="compositionally biased region" description="Basic residues" evidence="5">
    <location>
        <begin position="360"/>
        <end position="373"/>
    </location>
</feature>
<dbReference type="GO" id="GO:0005524">
    <property type="term" value="F:ATP binding"/>
    <property type="evidence" value="ECO:0007669"/>
    <property type="project" value="UniProtKB-UniRule"/>
</dbReference>
<dbReference type="GO" id="GO:0005737">
    <property type="term" value="C:cytoplasm"/>
    <property type="evidence" value="ECO:0000318"/>
    <property type="project" value="GO_Central"/>
</dbReference>
<dbReference type="STRING" id="6945.B7QNH3"/>
<feature type="compositionally biased region" description="Basic residues" evidence="5">
    <location>
        <begin position="454"/>
        <end position="463"/>
    </location>
</feature>
<dbReference type="Gene3D" id="1.10.510.10">
    <property type="entry name" value="Transferase(Phosphotransferase) domain 1"/>
    <property type="match status" value="1"/>
</dbReference>
<feature type="domain" description="Protein kinase" evidence="6">
    <location>
        <begin position="43"/>
        <end position="367"/>
    </location>
</feature>
<protein>
    <recommendedName>
        <fullName evidence="1">non-specific serine/threonine protein kinase</fullName>
        <ecNumber evidence="1">2.7.11.1</ecNumber>
    </recommendedName>
</protein>
<dbReference type="EMBL" id="ABJB010562242">
    <property type="status" value="NOT_ANNOTATED_CDS"/>
    <property type="molecule type" value="Genomic_DNA"/>
</dbReference>
<dbReference type="SMART" id="SM00220">
    <property type="entry name" value="S_TKc"/>
    <property type="match status" value="1"/>
</dbReference>
<reference evidence="7 9" key="1">
    <citation type="submission" date="2008-03" db="EMBL/GenBank/DDBJ databases">
        <title>Annotation of Ixodes scapularis.</title>
        <authorList>
            <consortium name="Ixodes scapularis Genome Project Consortium"/>
            <person name="Caler E."/>
            <person name="Hannick L.I."/>
            <person name="Bidwell S."/>
            <person name="Joardar V."/>
            <person name="Thiagarajan M."/>
            <person name="Amedeo P."/>
            <person name="Galinsky K.J."/>
            <person name="Schobel S."/>
            <person name="Inman J."/>
            <person name="Hostetler J."/>
            <person name="Miller J."/>
            <person name="Hammond M."/>
            <person name="Megy K."/>
            <person name="Lawson D."/>
            <person name="Kodira C."/>
            <person name="Sutton G."/>
            <person name="Meyer J."/>
            <person name="Hill C.A."/>
            <person name="Birren B."/>
            <person name="Nene V."/>
            <person name="Collins F."/>
            <person name="Alarcon-Chaidez F."/>
            <person name="Wikel S."/>
            <person name="Strausberg R."/>
        </authorList>
    </citation>
    <scope>NUCLEOTIDE SEQUENCE [LARGE SCALE GENOMIC DNA]</scope>
    <source>
        <strain evidence="9">Wikel</strain>
        <strain evidence="7">Wikel colony</strain>
    </source>
</reference>
<feature type="binding site" evidence="4">
    <location>
        <position position="77"/>
    </location>
    <ligand>
        <name>ATP</name>
        <dbReference type="ChEBI" id="CHEBI:30616"/>
    </ligand>
</feature>
<proteinExistence type="evidence at protein level"/>
<accession>B7QNH3</accession>
<dbReference type="GO" id="GO:0007165">
    <property type="term" value="P:signal transduction"/>
    <property type="evidence" value="ECO:0000318"/>
    <property type="project" value="GO_Central"/>
</dbReference>
<dbReference type="InterPro" id="IPR008271">
    <property type="entry name" value="Ser/Thr_kinase_AS"/>
</dbReference>
<evidence type="ECO:0000313" key="9">
    <source>
        <dbReference type="Proteomes" id="UP000001555"/>
    </source>
</evidence>
<dbReference type="AlphaFoldDB" id="B7QNH3"/>
<evidence type="ECO:0000256" key="3">
    <source>
        <dbReference type="ARBA" id="ARBA00022840"/>
    </source>
</evidence>
<dbReference type="EMBL" id="ABJB010928292">
    <property type="status" value="NOT_ANNOTATED_CDS"/>
    <property type="molecule type" value="Genomic_DNA"/>
</dbReference>
<keyword evidence="7" id="KW-0808">Transferase</keyword>
<dbReference type="GO" id="GO:0004674">
    <property type="term" value="F:protein serine/threonine kinase activity"/>
    <property type="evidence" value="ECO:0000318"/>
    <property type="project" value="GO_Central"/>
</dbReference>
<dbReference type="PROSITE" id="PS00107">
    <property type="entry name" value="PROTEIN_KINASE_ATP"/>
    <property type="match status" value="1"/>
</dbReference>
<dbReference type="FunFam" id="1.10.510.10:FF:000931">
    <property type="entry name" value="Ballchen, isoform B"/>
    <property type="match status" value="1"/>
</dbReference>
<keyword evidence="7" id="KW-0418">Kinase</keyword>
<dbReference type="GO" id="GO:0005634">
    <property type="term" value="C:nucleus"/>
    <property type="evidence" value="ECO:0000318"/>
    <property type="project" value="GO_Central"/>
</dbReference>
<dbReference type="EMBL" id="DS979207">
    <property type="protein sequence ID" value="EEC20395.1"/>
    <property type="molecule type" value="Genomic_DNA"/>
</dbReference>
<dbReference type="InterPro" id="IPR011009">
    <property type="entry name" value="Kinase-like_dom_sf"/>
</dbReference>
<evidence type="ECO:0007829" key="10">
    <source>
        <dbReference type="PeptideAtlas" id="B7QNH3"/>
    </source>
</evidence>
<evidence type="ECO:0000259" key="6">
    <source>
        <dbReference type="PROSITE" id="PS50011"/>
    </source>
</evidence>
<dbReference type="Pfam" id="PF00069">
    <property type="entry name" value="Pkinase"/>
    <property type="match status" value="1"/>
</dbReference>
<sequence length="676" mass="74342">MAWELRVSPMAGTGQARVGANGHRLPERLPAGEVLTDVTKRQWRLGKAVGLGGFGEIYLASDEVASAAGPDASYVIKIEPHSNGPLFTEMNFYHRVGKAEQIKAWVQKHKLDYLGMPQFFGTGSHEHKGVRYRFMVMERFGEDFQKVLDRNSKTLPLKTVFEVGLRVIDVLEYVHSFGYIHADVKASNLLLGFGKANENKVFLVDFGLASRYIQDGKHKECKEDLRFAHNGTIEFTSRDAHIGATSRRDDLEILGYNMLQWLCGALPWEDNLKDVNYVSQRKSWFMDNIPLLMSKCFPNKDVPCGITEYLQLVAELEFEAAPDYNRLRAILVKGIRASGLKHDGRLLLSPPRKSPTARSPVKRKPPVPKKRPRASPAAQLAESDDDDDEEEAPPPARARPANARARKPPNVASASNDDAPLAASPRGGRTRRQSAPSMSEDEPTPPPPTAPAATKRKPARGRKVTAGVGLATVSFSSDEEEATTARRPARSQKLMISNSSDDGNDFIFDWVPPKRRPAVERGGGRFCATEPDVAEARGARSKVAPGTPRGDRKVHRQNGFVEADDANFNTLGLDNPTPAMLELLKRRQEQQDECAVAATARSKRSSASPSPNLPSAAAAAPLRNGHIVPETRDQKVQTTLTGPVSQRKPRKPLCSPASRNCVGKRDADDSEWLPGV</sequence>
<dbReference type="EC" id="2.7.11.1" evidence="1"/>
<dbReference type="GO" id="GO:0006974">
    <property type="term" value="P:DNA damage response"/>
    <property type="evidence" value="ECO:0000318"/>
    <property type="project" value="GO_Central"/>
</dbReference>
<dbReference type="PaxDb" id="6945-B7QNH3"/>
<reference evidence="8" key="2">
    <citation type="submission" date="2020-05" db="UniProtKB">
        <authorList>
            <consortium name="EnsemblMetazoa"/>
        </authorList>
    </citation>
    <scope>IDENTIFICATION</scope>
    <source>
        <strain evidence="8">wikel</strain>
    </source>
</reference>
<dbReference type="InterPro" id="IPR017441">
    <property type="entry name" value="Protein_kinase_ATP_BS"/>
</dbReference>
<dbReference type="VEuPathDB" id="VectorBase:ISCW015175"/>
<feature type="region of interest" description="Disordered" evidence="5">
    <location>
        <begin position="343"/>
        <end position="554"/>
    </location>
</feature>
<dbReference type="FunCoup" id="B7QNH3">
    <property type="interactions" value="928"/>
</dbReference>
<dbReference type="PROSITE" id="PS50011">
    <property type="entry name" value="PROTEIN_KINASE_DOM"/>
    <property type="match status" value="1"/>
</dbReference>
<evidence type="ECO:0000256" key="4">
    <source>
        <dbReference type="PROSITE-ProRule" id="PRU10141"/>
    </source>
</evidence>
<dbReference type="EnsemblMetazoa" id="ISCW015175-RA">
    <property type="protein sequence ID" value="ISCW015175-PA"/>
    <property type="gene ID" value="ISCW015175"/>
</dbReference>
<feature type="compositionally biased region" description="Low complexity" evidence="5">
    <location>
        <begin position="595"/>
        <end position="624"/>
    </location>
</feature>
<dbReference type="VEuPathDB" id="VectorBase:ISCP_016042"/>
<dbReference type="HOGENOM" id="CLU_406689_0_0_1"/>
<dbReference type="EMBL" id="ABJB010489553">
    <property type="status" value="NOT_ANNOTATED_CDS"/>
    <property type="molecule type" value="Genomic_DNA"/>
</dbReference>
<name>B7QNH3_IXOSC</name>
<feature type="compositionally biased region" description="Acidic residues" evidence="5">
    <location>
        <begin position="382"/>
        <end position="392"/>
    </location>
</feature>
<dbReference type="EMBL" id="ABJB010056189">
    <property type="status" value="NOT_ANNOTATED_CDS"/>
    <property type="molecule type" value="Genomic_DNA"/>
</dbReference>
<dbReference type="OrthoDB" id="2687620at2759"/>
<dbReference type="EMBL" id="ABJB010395449">
    <property type="status" value="NOT_ANNOTATED_CDS"/>
    <property type="molecule type" value="Genomic_DNA"/>
</dbReference>
<keyword evidence="2 4" id="KW-0547">Nucleotide-binding</keyword>
<dbReference type="PANTHER" id="PTHR11909">
    <property type="entry name" value="CASEIN KINASE-RELATED"/>
    <property type="match status" value="1"/>
</dbReference>
<evidence type="ECO:0000256" key="1">
    <source>
        <dbReference type="ARBA" id="ARBA00012513"/>
    </source>
</evidence>
<dbReference type="EMBL" id="ABJB010692949">
    <property type="status" value="NOT_ANNOTATED_CDS"/>
    <property type="molecule type" value="Genomic_DNA"/>
</dbReference>
<gene>
    <name evidence="7" type="ORF">IscW_ISCW015175</name>
</gene>
<dbReference type="PROSITE" id="PS00108">
    <property type="entry name" value="PROTEIN_KINASE_ST"/>
    <property type="match status" value="1"/>
</dbReference>
<evidence type="ECO:0000313" key="7">
    <source>
        <dbReference type="EMBL" id="EEC20395.1"/>
    </source>
</evidence>
<evidence type="ECO:0000256" key="5">
    <source>
        <dbReference type="SAM" id="MobiDB-lite"/>
    </source>
</evidence>
<keyword evidence="9" id="KW-1185">Reference proteome</keyword>
<evidence type="ECO:0000256" key="2">
    <source>
        <dbReference type="ARBA" id="ARBA00022741"/>
    </source>
</evidence>
<dbReference type="SUPFAM" id="SSF56112">
    <property type="entry name" value="Protein kinase-like (PK-like)"/>
    <property type="match status" value="1"/>
</dbReference>
<keyword evidence="3 4" id="KW-0067">ATP-binding</keyword>
<dbReference type="InterPro" id="IPR050235">
    <property type="entry name" value="CK1_Ser-Thr_kinase"/>
</dbReference>
<dbReference type="EMBL" id="ABJB011113085">
    <property type="status" value="NOT_ANNOTATED_CDS"/>
    <property type="molecule type" value="Genomic_DNA"/>
</dbReference>
<organism>
    <name type="scientific">Ixodes scapularis</name>
    <name type="common">Black-legged tick</name>
    <name type="synonym">Deer tick</name>
    <dbReference type="NCBI Taxonomy" id="6945"/>
    <lineage>
        <taxon>Eukaryota</taxon>
        <taxon>Metazoa</taxon>
        <taxon>Ecdysozoa</taxon>
        <taxon>Arthropoda</taxon>
        <taxon>Chelicerata</taxon>
        <taxon>Arachnida</taxon>
        <taxon>Acari</taxon>
        <taxon>Parasitiformes</taxon>
        <taxon>Ixodida</taxon>
        <taxon>Ixodoidea</taxon>
        <taxon>Ixodidae</taxon>
        <taxon>Ixodinae</taxon>
        <taxon>Ixodes</taxon>
    </lineage>
</organism>
<evidence type="ECO:0000313" key="8">
    <source>
        <dbReference type="EnsemblMetazoa" id="ISCW015175-PA"/>
    </source>
</evidence>
<keyword evidence="10" id="KW-1267">Proteomics identification</keyword>
<dbReference type="InParanoid" id="B7QNH3"/>
<feature type="region of interest" description="Disordered" evidence="5">
    <location>
        <begin position="592"/>
        <end position="676"/>
    </location>
</feature>